<protein>
    <submittedName>
        <fullName evidence="8">Phosphate:Na+ symporter</fullName>
    </submittedName>
</protein>
<evidence type="ECO:0000256" key="2">
    <source>
        <dbReference type="ARBA" id="ARBA00022475"/>
    </source>
</evidence>
<keyword evidence="2" id="KW-1003">Cell membrane</keyword>
<feature type="domain" description="PhoU" evidence="7">
    <location>
        <begin position="447"/>
        <end position="531"/>
    </location>
</feature>
<dbReference type="SUPFAM" id="SSF109755">
    <property type="entry name" value="PhoU-like"/>
    <property type="match status" value="1"/>
</dbReference>
<reference evidence="8 9" key="1">
    <citation type="submission" date="2018-04" db="EMBL/GenBank/DDBJ databases">
        <title>Genomic Encyclopedia of Type Strains, Phase IV (KMG-IV): sequencing the most valuable type-strain genomes for metagenomic binning, comparative biology and taxonomic classification.</title>
        <authorList>
            <person name="Goeker M."/>
        </authorList>
    </citation>
    <scope>NUCLEOTIDE SEQUENCE [LARGE SCALE GENOMIC DNA]</scope>
    <source>
        <strain evidence="8 9">DSM 20705</strain>
    </source>
</reference>
<organism evidence="8 9">
    <name type="scientific">Ezakiella coagulans</name>
    <dbReference type="NCBI Taxonomy" id="46507"/>
    <lineage>
        <taxon>Bacteria</taxon>
        <taxon>Bacillati</taxon>
        <taxon>Bacillota</taxon>
        <taxon>Tissierellia</taxon>
        <taxon>Ezakiella</taxon>
    </lineage>
</organism>
<dbReference type="EMBL" id="QEKV01000003">
    <property type="protein sequence ID" value="PVY94774.1"/>
    <property type="molecule type" value="Genomic_DNA"/>
</dbReference>
<comment type="subcellular location">
    <subcellularLocation>
        <location evidence="1">Cell membrane</location>
        <topology evidence="1">Multi-pass membrane protein</topology>
    </subcellularLocation>
</comment>
<dbReference type="GO" id="GO:0044341">
    <property type="term" value="P:sodium-dependent phosphate transport"/>
    <property type="evidence" value="ECO:0007669"/>
    <property type="project" value="InterPro"/>
</dbReference>
<feature type="transmembrane region" description="Helical" evidence="6">
    <location>
        <begin position="79"/>
        <end position="100"/>
    </location>
</feature>
<keyword evidence="5 6" id="KW-0472">Membrane</keyword>
<dbReference type="Pfam" id="PF01895">
    <property type="entry name" value="PhoU"/>
    <property type="match status" value="2"/>
</dbReference>
<evidence type="ECO:0000256" key="4">
    <source>
        <dbReference type="ARBA" id="ARBA00022989"/>
    </source>
</evidence>
<feature type="transmembrane region" description="Helical" evidence="6">
    <location>
        <begin position="171"/>
        <end position="193"/>
    </location>
</feature>
<evidence type="ECO:0000259" key="7">
    <source>
        <dbReference type="Pfam" id="PF01895"/>
    </source>
</evidence>
<dbReference type="NCBIfam" id="NF037997">
    <property type="entry name" value="Na_Pi_symport"/>
    <property type="match status" value="1"/>
</dbReference>
<dbReference type="Proteomes" id="UP000245793">
    <property type="component" value="Unassembled WGS sequence"/>
</dbReference>
<accession>A0A2U1E4A0</accession>
<feature type="transmembrane region" description="Helical" evidence="6">
    <location>
        <begin position="134"/>
        <end position="151"/>
    </location>
</feature>
<dbReference type="PANTHER" id="PTHR10010">
    <property type="entry name" value="SOLUTE CARRIER FAMILY 34 SODIUM PHOSPHATE , MEMBER 2-RELATED"/>
    <property type="match status" value="1"/>
</dbReference>
<dbReference type="GO" id="GO:0005886">
    <property type="term" value="C:plasma membrane"/>
    <property type="evidence" value="ECO:0007669"/>
    <property type="project" value="UniProtKB-SubCell"/>
</dbReference>
<gene>
    <name evidence="8" type="ORF">C7381_10311</name>
</gene>
<feature type="transmembrane region" description="Helical" evidence="6">
    <location>
        <begin position="48"/>
        <end position="72"/>
    </location>
</feature>
<dbReference type="InterPro" id="IPR038078">
    <property type="entry name" value="PhoU-like_sf"/>
</dbReference>
<evidence type="ECO:0000256" key="3">
    <source>
        <dbReference type="ARBA" id="ARBA00022692"/>
    </source>
</evidence>
<dbReference type="PANTHER" id="PTHR10010:SF46">
    <property type="entry name" value="SODIUM-DEPENDENT PHOSPHATE TRANSPORT PROTEIN 2B"/>
    <property type="match status" value="1"/>
</dbReference>
<keyword evidence="9" id="KW-1185">Reference proteome</keyword>
<dbReference type="InterPro" id="IPR026022">
    <property type="entry name" value="PhoU_dom"/>
</dbReference>
<feature type="domain" description="PhoU" evidence="7">
    <location>
        <begin position="342"/>
        <end position="427"/>
    </location>
</feature>
<keyword evidence="3 6" id="KW-0812">Transmembrane</keyword>
<feature type="transmembrane region" description="Helical" evidence="6">
    <location>
        <begin position="238"/>
        <end position="259"/>
    </location>
</feature>
<evidence type="ECO:0000313" key="8">
    <source>
        <dbReference type="EMBL" id="PVY94774.1"/>
    </source>
</evidence>
<dbReference type="RefSeq" id="WP_116479814.1">
    <property type="nucleotide sequence ID" value="NZ_QEKV01000003.1"/>
</dbReference>
<evidence type="ECO:0000256" key="6">
    <source>
        <dbReference type="SAM" id="Phobius"/>
    </source>
</evidence>
<sequence>MEIAMKVICGLGLFMYGMALMGEGLQKAAGSKLKAIVGALTQSTFRGILVGALVTCLIQSSSATTVMVVGFVNAKIMTLNQAVGVIMGANIGTTMTSFIIALNLGQYSPILVGVGTVFYLIGKTKSTKSLGESFLGFGLLFLGIMMLEQGLKPLSDNQMFSNFMKQLNSPFLGLIIGVIATTILQSSSATVGIMQALGMQGLMHIGAAFPMLLGTNIGSTTTAILSSLGAHKTAKRAALIHFLFNLVGSILFMIVFLIIKPWYVAFMENNIPSLPTQIAISHLAFNLLNTIIFYPFTNALVKVTEKIIPGIDKDEEQVSIYLDNRILQTPAIALGQAIKEMERMSDMVKTSLKEAENLIVYGDRAKFDTIMQREALINKMQSEITSYLIELSHSPLSDEQHKDVDDLFYMISDIERCGDHIKNIAELLEDIDKDSIKFDDVLREQMKNMFEECSLSFETSIRAFVGRDSDLAREVFKIEDHVDEMEAEYRETHIRRLSNKYTDAPPGIIFLDCISNLERVSDHSNNIATYVVNRENV</sequence>
<dbReference type="InterPro" id="IPR004633">
    <property type="entry name" value="NaPi_cotrn-rel/YqeW-like"/>
</dbReference>
<feature type="transmembrane region" description="Helical" evidence="6">
    <location>
        <begin position="205"/>
        <end position="226"/>
    </location>
</feature>
<dbReference type="InterPro" id="IPR003841">
    <property type="entry name" value="Na/Pi_transpt"/>
</dbReference>
<dbReference type="GO" id="GO:0005436">
    <property type="term" value="F:sodium:phosphate symporter activity"/>
    <property type="evidence" value="ECO:0007669"/>
    <property type="project" value="InterPro"/>
</dbReference>
<dbReference type="NCBIfam" id="TIGR00704">
    <property type="entry name" value="NaPi_cotrn_rel"/>
    <property type="match status" value="1"/>
</dbReference>
<evidence type="ECO:0000256" key="5">
    <source>
        <dbReference type="ARBA" id="ARBA00023136"/>
    </source>
</evidence>
<name>A0A2U1E4A0_9FIRM</name>
<dbReference type="Gene3D" id="1.20.58.220">
    <property type="entry name" value="Phosphate transport system protein phou homolog 2, domain 2"/>
    <property type="match status" value="1"/>
</dbReference>
<proteinExistence type="predicted"/>
<keyword evidence="4 6" id="KW-1133">Transmembrane helix</keyword>
<dbReference type="Pfam" id="PF02690">
    <property type="entry name" value="Na_Pi_cotrans"/>
    <property type="match status" value="1"/>
</dbReference>
<comment type="caution">
    <text evidence="8">The sequence shown here is derived from an EMBL/GenBank/DDBJ whole genome shotgun (WGS) entry which is preliminary data.</text>
</comment>
<evidence type="ECO:0000256" key="1">
    <source>
        <dbReference type="ARBA" id="ARBA00004651"/>
    </source>
</evidence>
<dbReference type="AlphaFoldDB" id="A0A2U1E4A0"/>
<evidence type="ECO:0000313" key="9">
    <source>
        <dbReference type="Proteomes" id="UP000245793"/>
    </source>
</evidence>
<feature type="transmembrane region" description="Helical" evidence="6">
    <location>
        <begin position="106"/>
        <end position="122"/>
    </location>
</feature>